<keyword evidence="1" id="KW-0812">Transmembrane</keyword>
<proteinExistence type="predicted"/>
<keyword evidence="1" id="KW-1133">Transmembrane helix</keyword>
<sequence>MSALVPAELSFLLGHQKRSIMEARVAFQLLSEEELLLLPLPHEWALLPRTVEDTSIISTPELGARVFRWPTLAFTIVLFFKPPFFLLEMGLLDLVVFFPLIYFSPGAGLSISSGQIAWHITPIIACSLWKKTPASFVKVFWEVRMFNHLSTFFFSLKKEKKK</sequence>
<dbReference type="AlphaFoldDB" id="A0A7J8CRR4"/>
<reference evidence="2 3" key="1">
    <citation type="journal article" date="2020" name="Nature">
        <title>Six reference-quality genomes reveal evolution of bat adaptations.</title>
        <authorList>
            <person name="Jebb D."/>
            <person name="Huang Z."/>
            <person name="Pippel M."/>
            <person name="Hughes G.M."/>
            <person name="Lavrichenko K."/>
            <person name="Devanna P."/>
            <person name="Winkler S."/>
            <person name="Jermiin L.S."/>
            <person name="Skirmuntt E.C."/>
            <person name="Katzourakis A."/>
            <person name="Burkitt-Gray L."/>
            <person name="Ray D.A."/>
            <person name="Sullivan K.A.M."/>
            <person name="Roscito J.G."/>
            <person name="Kirilenko B.M."/>
            <person name="Davalos L.M."/>
            <person name="Corthals A.P."/>
            <person name="Power M.L."/>
            <person name="Jones G."/>
            <person name="Ransome R.D."/>
            <person name="Dechmann D.K.N."/>
            <person name="Locatelli A.G."/>
            <person name="Puechmaille S.J."/>
            <person name="Fedrigo O."/>
            <person name="Jarvis E.D."/>
            <person name="Hiller M."/>
            <person name="Vernes S.C."/>
            <person name="Myers E.W."/>
            <person name="Teeling E.C."/>
        </authorList>
    </citation>
    <scope>NUCLEOTIDE SEQUENCE [LARGE SCALE GENOMIC DNA]</scope>
    <source>
        <strain evidence="2">MMolMol1</strain>
        <tissue evidence="2">Muscle</tissue>
    </source>
</reference>
<accession>A0A7J8CRR4</accession>
<keyword evidence="3" id="KW-1185">Reference proteome</keyword>
<gene>
    <name evidence="2" type="ORF">HJG59_009764</name>
</gene>
<dbReference type="Proteomes" id="UP000550707">
    <property type="component" value="Unassembled WGS sequence"/>
</dbReference>
<keyword evidence="1" id="KW-0472">Membrane</keyword>
<dbReference type="EMBL" id="JACASF010000020">
    <property type="protein sequence ID" value="KAF6413561.1"/>
    <property type="molecule type" value="Genomic_DNA"/>
</dbReference>
<evidence type="ECO:0000256" key="1">
    <source>
        <dbReference type="SAM" id="Phobius"/>
    </source>
</evidence>
<organism evidence="2 3">
    <name type="scientific">Molossus molossus</name>
    <name type="common">Pallas' mastiff bat</name>
    <name type="synonym">Vespertilio molossus</name>
    <dbReference type="NCBI Taxonomy" id="27622"/>
    <lineage>
        <taxon>Eukaryota</taxon>
        <taxon>Metazoa</taxon>
        <taxon>Chordata</taxon>
        <taxon>Craniata</taxon>
        <taxon>Vertebrata</taxon>
        <taxon>Euteleostomi</taxon>
        <taxon>Mammalia</taxon>
        <taxon>Eutheria</taxon>
        <taxon>Laurasiatheria</taxon>
        <taxon>Chiroptera</taxon>
        <taxon>Yangochiroptera</taxon>
        <taxon>Molossidae</taxon>
        <taxon>Molossus</taxon>
    </lineage>
</organism>
<dbReference type="InParanoid" id="A0A7J8CRR4"/>
<evidence type="ECO:0000313" key="2">
    <source>
        <dbReference type="EMBL" id="KAF6413561.1"/>
    </source>
</evidence>
<comment type="caution">
    <text evidence="2">The sequence shown here is derived from an EMBL/GenBank/DDBJ whole genome shotgun (WGS) entry which is preliminary data.</text>
</comment>
<feature type="transmembrane region" description="Helical" evidence="1">
    <location>
        <begin position="84"/>
        <end position="103"/>
    </location>
</feature>
<protein>
    <submittedName>
        <fullName evidence="2">Uncharacterized protein</fullName>
    </submittedName>
</protein>
<evidence type="ECO:0000313" key="3">
    <source>
        <dbReference type="Proteomes" id="UP000550707"/>
    </source>
</evidence>
<name>A0A7J8CRR4_MOLMO</name>